<proteinExistence type="predicted"/>
<protein>
    <submittedName>
        <fullName evidence="1">Uncharacterized protein</fullName>
    </submittedName>
</protein>
<dbReference type="Proteomes" id="UP000193144">
    <property type="component" value="Unassembled WGS sequence"/>
</dbReference>
<evidence type="ECO:0000313" key="1">
    <source>
        <dbReference type="EMBL" id="ORY12721.1"/>
    </source>
</evidence>
<reference evidence="1 2" key="1">
    <citation type="submission" date="2016-07" db="EMBL/GenBank/DDBJ databases">
        <title>Pervasive Adenine N6-methylation of Active Genes in Fungi.</title>
        <authorList>
            <consortium name="DOE Joint Genome Institute"/>
            <person name="Mondo S.J."/>
            <person name="Dannebaum R.O."/>
            <person name="Kuo R.C."/>
            <person name="Labutti K."/>
            <person name="Haridas S."/>
            <person name="Kuo A."/>
            <person name="Salamov A."/>
            <person name="Ahrendt S.R."/>
            <person name="Lipzen A."/>
            <person name="Sullivan W."/>
            <person name="Andreopoulos W.B."/>
            <person name="Clum A."/>
            <person name="Lindquist E."/>
            <person name="Daum C."/>
            <person name="Ramamoorthy G.K."/>
            <person name="Gryganskyi A."/>
            <person name="Culley D."/>
            <person name="Magnuson J.K."/>
            <person name="James T.Y."/>
            <person name="O'Malley M.A."/>
            <person name="Stajich J.E."/>
            <person name="Spatafora J.W."/>
            <person name="Visel A."/>
            <person name="Grigoriev I.V."/>
        </authorList>
    </citation>
    <scope>NUCLEOTIDE SEQUENCE [LARGE SCALE GENOMIC DNA]</scope>
    <source>
        <strain evidence="1 2">CBS 115471</strain>
    </source>
</reference>
<gene>
    <name evidence="1" type="ORF">BCR34DRAFT_563278</name>
</gene>
<evidence type="ECO:0000313" key="2">
    <source>
        <dbReference type="Proteomes" id="UP000193144"/>
    </source>
</evidence>
<keyword evidence="2" id="KW-1185">Reference proteome</keyword>
<comment type="caution">
    <text evidence="1">The sequence shown here is derived from an EMBL/GenBank/DDBJ whole genome shotgun (WGS) entry which is preliminary data.</text>
</comment>
<name>A0A1Y1ZR35_9PLEO</name>
<dbReference type="AlphaFoldDB" id="A0A1Y1ZR35"/>
<dbReference type="EMBL" id="MCFA01000048">
    <property type="protein sequence ID" value="ORY12721.1"/>
    <property type="molecule type" value="Genomic_DNA"/>
</dbReference>
<sequence>MSDFDETLPATEAEAPEAPEVLGAQTDLCWEEAERMAQAMTCTDALKAADRPTTDEINRWMRLFKYDPIQAIDAISEQRQDLARDRISDDHWELVKDEKEAMGYDRETYEHSLRLGDILKSQSMTIPNEDGADVFIFQLGGLLDSALQVQQVAGLEELPKVVRGIGSEGRGVRFCSVTKDAQKKIEAYLAQRQIIGVDNEAQRKRFQETKELRLA</sequence>
<dbReference type="OrthoDB" id="3262926at2759"/>
<organism evidence="1 2">
    <name type="scientific">Clohesyomyces aquaticus</name>
    <dbReference type="NCBI Taxonomy" id="1231657"/>
    <lineage>
        <taxon>Eukaryota</taxon>
        <taxon>Fungi</taxon>
        <taxon>Dikarya</taxon>
        <taxon>Ascomycota</taxon>
        <taxon>Pezizomycotina</taxon>
        <taxon>Dothideomycetes</taxon>
        <taxon>Pleosporomycetidae</taxon>
        <taxon>Pleosporales</taxon>
        <taxon>Lindgomycetaceae</taxon>
        <taxon>Clohesyomyces</taxon>
    </lineage>
</organism>
<accession>A0A1Y1ZR35</accession>